<comment type="caution">
    <text evidence="1">The sequence shown here is derived from an EMBL/GenBank/DDBJ whole genome shotgun (WGS) entry which is preliminary data.</text>
</comment>
<dbReference type="OrthoDB" id="6076990at2759"/>
<dbReference type="Proteomes" id="UP001151699">
    <property type="component" value="Chromosome B"/>
</dbReference>
<dbReference type="EMBL" id="WJQU01000002">
    <property type="protein sequence ID" value="KAJ6643405.1"/>
    <property type="molecule type" value="Genomic_DNA"/>
</dbReference>
<name>A0A9Q0S4R2_9DIPT</name>
<dbReference type="AlphaFoldDB" id="A0A9Q0S4R2"/>
<gene>
    <name evidence="1" type="ORF">Bhyg_08366</name>
</gene>
<keyword evidence="2" id="KW-1185">Reference proteome</keyword>
<evidence type="ECO:0000313" key="1">
    <source>
        <dbReference type="EMBL" id="KAJ6643405.1"/>
    </source>
</evidence>
<evidence type="ECO:0000313" key="2">
    <source>
        <dbReference type="Proteomes" id="UP001151699"/>
    </source>
</evidence>
<organism evidence="1 2">
    <name type="scientific">Pseudolycoriella hygida</name>
    <dbReference type="NCBI Taxonomy" id="35572"/>
    <lineage>
        <taxon>Eukaryota</taxon>
        <taxon>Metazoa</taxon>
        <taxon>Ecdysozoa</taxon>
        <taxon>Arthropoda</taxon>
        <taxon>Hexapoda</taxon>
        <taxon>Insecta</taxon>
        <taxon>Pterygota</taxon>
        <taxon>Neoptera</taxon>
        <taxon>Endopterygota</taxon>
        <taxon>Diptera</taxon>
        <taxon>Nematocera</taxon>
        <taxon>Sciaroidea</taxon>
        <taxon>Sciaridae</taxon>
        <taxon>Pseudolycoriella</taxon>
    </lineage>
</organism>
<protein>
    <submittedName>
        <fullName evidence="1">Uncharacterized protein</fullName>
    </submittedName>
</protein>
<proteinExistence type="predicted"/>
<reference evidence="1" key="1">
    <citation type="submission" date="2022-07" db="EMBL/GenBank/DDBJ databases">
        <authorList>
            <person name="Trinca V."/>
            <person name="Uliana J.V.C."/>
            <person name="Torres T.T."/>
            <person name="Ward R.J."/>
            <person name="Monesi N."/>
        </authorList>
    </citation>
    <scope>NUCLEOTIDE SEQUENCE</scope>
    <source>
        <strain evidence="1">HSMRA1968</strain>
        <tissue evidence="1">Whole embryos</tissue>
    </source>
</reference>
<accession>A0A9Q0S4R2</accession>
<sequence>MAVCVQDIEDLILSCFGKWKGTGYFSTLNDKNGTTATMYTTLVQLVRERVYKFLSVDSLQVYTETQNNDSFPPRPHYVKGTARGGHIFRLLAVFEDGKQDSNALSSSAAKTNGNSIREKEKGRYAQLLDENRHIVYVSLTTKGKFYEIEQATTPQIFQKNLSDGSLPVGAQKQLNYDCVHRINSIITPETELPITLRYVSGPQVNGSNGMPELLCITKVTTENVVIACSIEESESRQPLHLHRLPVSSDMRFIKCFLGFENEQKMFSNTSIQNVLKFCQMNFDSFTKSVEFEHLAGNVRSLTLNGFGKPKTEGLKILKPLHFPRLLRREKSMIAHEKEDSIIFLSKNDLENMENKDAQKPPLTILEENIYEQKVWTNKFLELKSAREIHLQN</sequence>